<dbReference type="eggNOG" id="COG0457">
    <property type="taxonomic scope" value="Bacteria"/>
</dbReference>
<evidence type="ECO:0000256" key="2">
    <source>
        <dbReference type="SAM" id="MobiDB-lite"/>
    </source>
</evidence>
<dbReference type="Pfam" id="PF13414">
    <property type="entry name" value="TPR_11"/>
    <property type="match status" value="1"/>
</dbReference>
<gene>
    <name evidence="3" type="ordered locus">Rpdx1_1202</name>
</gene>
<keyword evidence="1" id="KW-0802">TPR repeat</keyword>
<protein>
    <submittedName>
        <fullName evidence="3">TPR repeat-containing protein</fullName>
    </submittedName>
</protein>
<evidence type="ECO:0000313" key="3">
    <source>
        <dbReference type="EMBL" id="ADU42828.1"/>
    </source>
</evidence>
<dbReference type="Pfam" id="PF13176">
    <property type="entry name" value="TPR_7"/>
    <property type="match status" value="1"/>
</dbReference>
<dbReference type="PANTHER" id="PTHR12558:SF13">
    <property type="entry name" value="CELL DIVISION CYCLE PROTEIN 27 HOMOLOG"/>
    <property type="match status" value="1"/>
</dbReference>
<dbReference type="SUPFAM" id="SSF48452">
    <property type="entry name" value="TPR-like"/>
    <property type="match status" value="2"/>
</dbReference>
<dbReference type="Gene3D" id="1.25.40.10">
    <property type="entry name" value="Tetratricopeptide repeat domain"/>
    <property type="match status" value="4"/>
</dbReference>
<feature type="repeat" description="TPR" evidence="1">
    <location>
        <begin position="350"/>
        <end position="383"/>
    </location>
</feature>
<dbReference type="PROSITE" id="PS50005">
    <property type="entry name" value="TPR"/>
    <property type="match status" value="2"/>
</dbReference>
<dbReference type="Proteomes" id="UP000001402">
    <property type="component" value="Chromosome"/>
</dbReference>
<dbReference type="SMART" id="SM00028">
    <property type="entry name" value="TPR"/>
    <property type="match status" value="9"/>
</dbReference>
<sequence length="661" mass="72919">MLRPAATILPCCHRLNRPVRTSVLRLWPRHCASSVLSLRLSAKSGIVDAMLPARRPGQSSLFLELATLMLSLRSRRSMIVALALVAMPIAEQALAQTPDHPADNAAQFPTSQDLRSMTTAGSYLAARHASIERDAAAAAAFYRSALRSDPKNNELLDRAFISSLAEGDIEEAVKLAERVLKIDKSNRVARLVVGIRDLKTKKYAAAVRNVNQSVRGPITDLIATLIASWSMYGAGDVKGAAGSIDKLAGPEWYPIFKDLHSGMMLELANRQKDAGERLERAYKLDDSALRVVESYARWLSRNKSEAEALAVYQAFDKKLPRHPLIEDGIREVKAGKKLPPLVDSPQAGAAEALYGIGASLTRRGGEDLALVYLQLALYLEPNHALALLALGDLYESVKKPQMAIKVYERVPASSPLKRNAQIQLATDLDASDRSEEAIKILHAVIAEDGKDLEAIMALGNIERGRKKFADCAGTYSKGIDALTGSEKNAWVYYYFRGICEERSKQWAKAELDLKKALQMQPDQPHVLNYLGYSWVDQGINLDDAMGMIRRAVDQRPDDGYIVDSLGWAYYRIGDYENAVKTLERAIELKPEDPTINDHLGDAYWRVGRTLEAKFQWAHARDLKPDPEELPKIEAKLANGLPEEDKASAASADKKKEDGKGG</sequence>
<dbReference type="STRING" id="652103.Rpdx1_1202"/>
<proteinExistence type="predicted"/>
<dbReference type="InterPro" id="IPR019734">
    <property type="entry name" value="TPR_rpt"/>
</dbReference>
<organism evidence="3 4">
    <name type="scientific">Rhodopseudomonas palustris (strain DX-1)</name>
    <dbReference type="NCBI Taxonomy" id="652103"/>
    <lineage>
        <taxon>Bacteria</taxon>
        <taxon>Pseudomonadati</taxon>
        <taxon>Pseudomonadota</taxon>
        <taxon>Alphaproteobacteria</taxon>
        <taxon>Hyphomicrobiales</taxon>
        <taxon>Nitrobacteraceae</taxon>
        <taxon>Rhodopseudomonas</taxon>
    </lineage>
</organism>
<feature type="compositionally biased region" description="Basic and acidic residues" evidence="2">
    <location>
        <begin position="642"/>
        <end position="661"/>
    </location>
</feature>
<dbReference type="AlphaFoldDB" id="E6VE97"/>
<dbReference type="EMBL" id="CP002418">
    <property type="protein sequence ID" value="ADU42828.1"/>
    <property type="molecule type" value="Genomic_DNA"/>
</dbReference>
<dbReference type="PANTHER" id="PTHR12558">
    <property type="entry name" value="CELL DIVISION CYCLE 16,23,27"/>
    <property type="match status" value="1"/>
</dbReference>
<dbReference type="KEGG" id="rpx:Rpdx1_1202"/>
<evidence type="ECO:0000313" key="4">
    <source>
        <dbReference type="Proteomes" id="UP000001402"/>
    </source>
</evidence>
<dbReference type="PROSITE" id="PS50293">
    <property type="entry name" value="TPR_REGION"/>
    <property type="match status" value="1"/>
</dbReference>
<accession>E6VE97</accession>
<feature type="compositionally biased region" description="Basic and acidic residues" evidence="2">
    <location>
        <begin position="625"/>
        <end position="634"/>
    </location>
</feature>
<reference evidence="3" key="1">
    <citation type="submission" date="2010-12" db="EMBL/GenBank/DDBJ databases">
        <title>Complete sequence of Rhodopseudomonas palustris DX-1.</title>
        <authorList>
            <consortium name="US DOE Joint Genome Institute"/>
            <person name="Lucas S."/>
            <person name="Copeland A."/>
            <person name="Lapidus A."/>
            <person name="Cheng J.-F."/>
            <person name="Goodwin L."/>
            <person name="Pitluck S."/>
            <person name="Misra M."/>
            <person name="Chertkov O."/>
            <person name="Detter J.C."/>
            <person name="Han C."/>
            <person name="Tapia R."/>
            <person name="Land M."/>
            <person name="Hauser L."/>
            <person name="Kyrpides N."/>
            <person name="Ivanova N."/>
            <person name="Ovchinnikova G."/>
            <person name="Logan B."/>
            <person name="Oda Y."/>
            <person name="Harwood C."/>
            <person name="Woyke T."/>
        </authorList>
    </citation>
    <scope>NUCLEOTIDE SEQUENCE [LARGE SCALE GENOMIC DNA]</scope>
    <source>
        <strain evidence="3">DX-1</strain>
    </source>
</reference>
<evidence type="ECO:0000256" key="1">
    <source>
        <dbReference type="PROSITE-ProRule" id="PRU00339"/>
    </source>
</evidence>
<dbReference type="HOGENOM" id="CLU_007251_2_1_5"/>
<feature type="repeat" description="TPR" evidence="1">
    <location>
        <begin position="559"/>
        <end position="592"/>
    </location>
</feature>
<feature type="region of interest" description="Disordered" evidence="2">
    <location>
        <begin position="625"/>
        <end position="661"/>
    </location>
</feature>
<name>E6VE97_RHOPX</name>
<dbReference type="InterPro" id="IPR011990">
    <property type="entry name" value="TPR-like_helical_dom_sf"/>
</dbReference>